<dbReference type="EMBL" id="CP001965">
    <property type="protein sequence ID" value="ADE12531.1"/>
    <property type="molecule type" value="Genomic_DNA"/>
</dbReference>
<dbReference type="GO" id="GO:0005509">
    <property type="term" value="F:calcium ion binding"/>
    <property type="evidence" value="ECO:0007669"/>
    <property type="project" value="InterPro"/>
</dbReference>
<accession>D5CLT6</accession>
<dbReference type="SUPFAM" id="SSF53474">
    <property type="entry name" value="alpha/beta-Hydrolases"/>
    <property type="match status" value="1"/>
</dbReference>
<dbReference type="InterPro" id="IPR018511">
    <property type="entry name" value="Hemolysin-typ_Ca-bd_CS"/>
</dbReference>
<dbReference type="Gene3D" id="3.40.50.1820">
    <property type="entry name" value="alpha/beta hydrolase"/>
    <property type="match status" value="1"/>
</dbReference>
<dbReference type="PRINTS" id="PR00313">
    <property type="entry name" value="CABNDNGRPT"/>
</dbReference>
<keyword evidence="4" id="KW-1185">Reference proteome</keyword>
<dbReference type="GO" id="GO:0005576">
    <property type="term" value="C:extracellular region"/>
    <property type="evidence" value="ECO:0007669"/>
    <property type="project" value="UniProtKB-SubCell"/>
</dbReference>
<reference evidence="3 4" key="1">
    <citation type="submission" date="2010-03" db="EMBL/GenBank/DDBJ databases">
        <title>Complete sequence of Sideroxydans lithotrophicus ES-1.</title>
        <authorList>
            <consortium name="US DOE Joint Genome Institute"/>
            <person name="Lucas S."/>
            <person name="Copeland A."/>
            <person name="Lapidus A."/>
            <person name="Cheng J.-F."/>
            <person name="Bruce D."/>
            <person name="Goodwin L."/>
            <person name="Pitluck S."/>
            <person name="Munk A.C."/>
            <person name="Detter J.C."/>
            <person name="Han C."/>
            <person name="Tapia R."/>
            <person name="Larimer F."/>
            <person name="Land M."/>
            <person name="Hauser L."/>
            <person name="Kyrpides N."/>
            <person name="Ivanova N."/>
            <person name="Emerson D."/>
            <person name="Woyke T."/>
        </authorList>
    </citation>
    <scope>NUCLEOTIDE SEQUENCE [LARGE SCALE GENOMIC DNA]</scope>
    <source>
        <strain evidence="3 4">ES-1</strain>
    </source>
</reference>
<dbReference type="eggNOG" id="COG2931">
    <property type="taxonomic scope" value="Bacteria"/>
</dbReference>
<protein>
    <submittedName>
        <fullName evidence="3">Hemolysin-type calcium-binding region</fullName>
    </submittedName>
</protein>
<dbReference type="Pfam" id="PF26363">
    <property type="entry name" value="Phospholipase-like"/>
    <property type="match status" value="1"/>
</dbReference>
<dbReference type="eggNOG" id="COG5153">
    <property type="taxonomic scope" value="Bacteria"/>
</dbReference>
<evidence type="ECO:0000313" key="4">
    <source>
        <dbReference type="Proteomes" id="UP000001625"/>
    </source>
</evidence>
<dbReference type="SUPFAM" id="SSF51120">
    <property type="entry name" value="beta-Roll"/>
    <property type="match status" value="4"/>
</dbReference>
<dbReference type="Pfam" id="PF00353">
    <property type="entry name" value="HemolysinCabind"/>
    <property type="match status" value="10"/>
</dbReference>
<evidence type="ECO:0000313" key="3">
    <source>
        <dbReference type="EMBL" id="ADE12531.1"/>
    </source>
</evidence>
<name>D5CLT6_SIDLE</name>
<proteinExistence type="predicted"/>
<evidence type="ECO:0000256" key="2">
    <source>
        <dbReference type="ARBA" id="ARBA00022525"/>
    </source>
</evidence>
<dbReference type="Gene3D" id="2.150.10.10">
    <property type="entry name" value="Serralysin-like metalloprotease, C-terminal"/>
    <property type="match status" value="4"/>
</dbReference>
<dbReference type="InterPro" id="IPR029058">
    <property type="entry name" value="AB_hydrolase_fold"/>
</dbReference>
<dbReference type="InterPro" id="IPR050557">
    <property type="entry name" value="RTX_toxin/Mannuronan_C5-epim"/>
</dbReference>
<evidence type="ECO:0000256" key="1">
    <source>
        <dbReference type="ARBA" id="ARBA00004613"/>
    </source>
</evidence>
<dbReference type="PANTHER" id="PTHR38340:SF1">
    <property type="entry name" value="S-LAYER PROTEIN"/>
    <property type="match status" value="1"/>
</dbReference>
<dbReference type="PANTHER" id="PTHR38340">
    <property type="entry name" value="S-LAYER PROTEIN"/>
    <property type="match status" value="1"/>
</dbReference>
<dbReference type="InterPro" id="IPR011049">
    <property type="entry name" value="Serralysin-like_metalloprot_C"/>
</dbReference>
<organism evidence="3 4">
    <name type="scientific">Sideroxydans lithotrophicus (strain ES-1)</name>
    <dbReference type="NCBI Taxonomy" id="580332"/>
    <lineage>
        <taxon>Bacteria</taxon>
        <taxon>Pseudomonadati</taxon>
        <taxon>Pseudomonadota</taxon>
        <taxon>Betaproteobacteria</taxon>
        <taxon>Nitrosomonadales</taxon>
        <taxon>Gallionellaceae</taxon>
        <taxon>Sideroxydans</taxon>
    </lineage>
</organism>
<sequence length="1350" mass="139103">MTTTVDYALMSGASYISNRASLNSFPIPLGWAKVINPDSYVIDPISGFEAISYTNGTDIVISFAGTDPKSTADKLADAELALGAWSDQLGEAAAYYLQIKAASPLGANITFTGHSLGGGLAALMSVFFNIPAVTFDQAPFAASATLVMRANLINYLETTAHYTATDLAALAPELFGFTLAGGNSTVSDITVQGEFLSTFPWNALTRIGTPPTIISDSAAGVDPQDLHSIALLTAFEQSQQTAATGYALNDVTNKLTDLLKMVFDTRLFAHSTDRNNTQYVNFLEDIVRHQSGVAADTVMGATAIPSDSMVTRFTTDLWQIAQDGGLSMVDKNLTDALIAFAMQSYYEGANSSDSTGTKHLFNAVSGGIEFAITDVSKSGTLDTAKGYSQYFAKILTDNTDSNFTYLSNAERAAIKSVLFTLQDWFIQAGATDMYATASDTSGAFMLGGTGSDVLAGGAMNDLLVAGQNGNDTLNGGTGNDTLIAGSGNDFLVGGEGNDTIYAGSGFDTFNYVSPSFGTTTETIISAATGTGMVEVDGTQLTGGSAVREKNRVWTDDNGDQYQYVASSVNPYIGTLTITQGLLGADGNQIVIQNFDLYKAQTDQNGYLGIKLTEQLAIKADTSTINPFASSTPINSTADVPKGNTQAFTIYASAVSSVDQTIQISLQGGGSNQYVCTGATIVAFDANGNATVIIPAGQDHVSVTLVDANNTNSADVLTLTATLVDPNAPAGSTPVTSNNLAITFDSPNPNANPTQPTPGTADYSINGDAAPQEFTDEVAVGTPIDPSWKWGAIVSTQVGATHTVTDASNNVYTVVDSYIYTHYKYDQAGNLIPSAADPNRNDSLVGTSGNDSINVGGGDNTISATQGGNDTLIGGDGKNYINADSTGNNVITVGNGGNTITVGDGKNVITSGSGNDTIKAGKGDNIIIGDDGKDIILAGNGNNQIYANSQVDLATALAQQKTATFNSQNGSLIAVGDGDNLIVGSTGNDVIFTGTGNNTIVCGPGSVEFFGGREVSNVQSDWSVNVQLASIMTNPRVIETYSQLTVTSSAPFINAPNPYYGTTVSGVPVGSGNDTIFGGTGNSVYDLSNGNNWLDAGGGNDLILSGIGSNVIYGGIGNDTIFGAGGKDFINLESGSDTVVLFGGSNTVVGGSGDNLIYSGDTINWATSTPTANNYIYGGSGNTIIYGSGGNDTLLSGSASGTNKSTTIFAGDGNEYIVGGNDSDTILGGAGSDTIYAGDGNTTIQLSTNTNENSNVYGGNGSDTIIGGAGNDTISAGDGGTASIKRVSIAFNFPKSCHVAHALTRQISRSTSCSAESIANRVSSPKRIITVTSTGYRNRLAIGTAPFTLLY</sequence>
<dbReference type="InterPro" id="IPR001343">
    <property type="entry name" value="Hemolysn_Ca-bd"/>
</dbReference>
<dbReference type="RefSeq" id="WP_013030429.1">
    <property type="nucleotide sequence ID" value="NC_013959.1"/>
</dbReference>
<comment type="subcellular location">
    <subcellularLocation>
        <location evidence="1">Secreted</location>
    </subcellularLocation>
</comment>
<dbReference type="KEGG" id="slt:Slit_2304"/>
<dbReference type="Proteomes" id="UP000001625">
    <property type="component" value="Chromosome"/>
</dbReference>
<dbReference type="PROSITE" id="PS00330">
    <property type="entry name" value="HEMOLYSIN_CALCIUM"/>
    <property type="match status" value="1"/>
</dbReference>
<dbReference type="OrthoDB" id="6450827at2"/>
<gene>
    <name evidence="3" type="ordered locus">Slit_2304</name>
</gene>
<dbReference type="HOGENOM" id="CLU_006419_0_0_4"/>
<keyword evidence="2" id="KW-0964">Secreted</keyword>
<dbReference type="STRING" id="580332.Slit_2304"/>